<evidence type="ECO:0000313" key="3">
    <source>
        <dbReference type="EMBL" id="KAK7256541.1"/>
    </source>
</evidence>
<reference evidence="3 4" key="1">
    <citation type="submission" date="2024-01" db="EMBL/GenBank/DDBJ databases">
        <title>The genomes of 5 underutilized Papilionoideae crops provide insights into root nodulation and disease resistanc.</title>
        <authorList>
            <person name="Yuan L."/>
        </authorList>
    </citation>
    <scope>NUCLEOTIDE SEQUENCE [LARGE SCALE GENOMIC DNA]</scope>
    <source>
        <strain evidence="3">ZHUSHIDOU_FW_LH</strain>
        <tissue evidence="3">Leaf</tissue>
    </source>
</reference>
<sequence>MVAAAAVVAAPMVAAAAGRREERIFLESKSTQQELSKKKMGKKGYVVFRGRNPGVYYDWDSCNEQVWGFSGASFRSYSSGREAEVAWEEKLGRVGRRSQELESPSVHRRQSPPSESSVGVKIACMSHEQCSTPAIDSPSSLTSVMAHEWLNFSFLFFHTS</sequence>
<dbReference type="EMBL" id="JAYWIO010000006">
    <property type="protein sequence ID" value="KAK7256541.1"/>
    <property type="molecule type" value="Genomic_DNA"/>
</dbReference>
<dbReference type="Gene3D" id="3.40.970.10">
    <property type="entry name" value="Ribonuclease H1, N-terminal domain"/>
    <property type="match status" value="1"/>
</dbReference>
<dbReference type="InterPro" id="IPR037056">
    <property type="entry name" value="RNase_H1_N_sf"/>
</dbReference>
<comment type="caution">
    <text evidence="3">The sequence shown here is derived from an EMBL/GenBank/DDBJ whole genome shotgun (WGS) entry which is preliminary data.</text>
</comment>
<dbReference type="SUPFAM" id="SSF55658">
    <property type="entry name" value="L9 N-domain-like"/>
    <property type="match status" value="1"/>
</dbReference>
<name>A0AAN9I0X0_CROPI</name>
<evidence type="ECO:0000313" key="4">
    <source>
        <dbReference type="Proteomes" id="UP001372338"/>
    </source>
</evidence>
<feature type="domain" description="Ribonuclease H1 N-terminal" evidence="2">
    <location>
        <begin position="45"/>
        <end position="84"/>
    </location>
</feature>
<dbReference type="AlphaFoldDB" id="A0AAN9I0X0"/>
<dbReference type="InterPro" id="IPR011320">
    <property type="entry name" value="RNase_H1_N"/>
</dbReference>
<organism evidence="3 4">
    <name type="scientific">Crotalaria pallida</name>
    <name type="common">Smooth rattlebox</name>
    <name type="synonym">Crotalaria striata</name>
    <dbReference type="NCBI Taxonomy" id="3830"/>
    <lineage>
        <taxon>Eukaryota</taxon>
        <taxon>Viridiplantae</taxon>
        <taxon>Streptophyta</taxon>
        <taxon>Embryophyta</taxon>
        <taxon>Tracheophyta</taxon>
        <taxon>Spermatophyta</taxon>
        <taxon>Magnoliopsida</taxon>
        <taxon>eudicotyledons</taxon>
        <taxon>Gunneridae</taxon>
        <taxon>Pentapetalae</taxon>
        <taxon>rosids</taxon>
        <taxon>fabids</taxon>
        <taxon>Fabales</taxon>
        <taxon>Fabaceae</taxon>
        <taxon>Papilionoideae</taxon>
        <taxon>50 kb inversion clade</taxon>
        <taxon>genistoids sensu lato</taxon>
        <taxon>core genistoids</taxon>
        <taxon>Crotalarieae</taxon>
        <taxon>Crotalaria</taxon>
    </lineage>
</organism>
<evidence type="ECO:0000256" key="1">
    <source>
        <dbReference type="SAM" id="MobiDB-lite"/>
    </source>
</evidence>
<accession>A0AAN9I0X0</accession>
<dbReference type="Pfam" id="PF01693">
    <property type="entry name" value="Cauli_VI"/>
    <property type="match status" value="1"/>
</dbReference>
<protein>
    <recommendedName>
        <fullName evidence="2">Ribonuclease H1 N-terminal domain-containing protein</fullName>
    </recommendedName>
</protein>
<proteinExistence type="predicted"/>
<gene>
    <name evidence="3" type="ORF">RIF29_29994</name>
</gene>
<keyword evidence="4" id="KW-1185">Reference proteome</keyword>
<feature type="region of interest" description="Disordered" evidence="1">
    <location>
        <begin position="95"/>
        <end position="118"/>
    </location>
</feature>
<evidence type="ECO:0000259" key="2">
    <source>
        <dbReference type="Pfam" id="PF01693"/>
    </source>
</evidence>
<dbReference type="Proteomes" id="UP001372338">
    <property type="component" value="Unassembled WGS sequence"/>
</dbReference>
<dbReference type="InterPro" id="IPR009027">
    <property type="entry name" value="Ribosomal_bL9/RNase_H1_N"/>
</dbReference>